<reference evidence="2" key="1">
    <citation type="journal article" date="2011" name="Nat. Biotechnol.">
        <title>The genomic sequence of the Chinese hamster ovary (CHO)-K1 cell line.</title>
        <authorList>
            <person name="Xu X."/>
            <person name="Nagarajan H."/>
            <person name="Lewis N.E."/>
            <person name="Pan S."/>
            <person name="Cai Z."/>
            <person name="Liu X."/>
            <person name="Chen W."/>
            <person name="Xie M."/>
            <person name="Wang W."/>
            <person name="Hammond S."/>
            <person name="Andersen M.R."/>
            <person name="Neff N."/>
            <person name="Passarelli B."/>
            <person name="Koh W."/>
            <person name="Fan H.C."/>
            <person name="Wang J."/>
            <person name="Gui Y."/>
            <person name="Lee K.H."/>
            <person name="Betenbaugh M.J."/>
            <person name="Quake S.R."/>
            <person name="Famili I."/>
            <person name="Palsson B.O."/>
            <person name="Wang J."/>
        </authorList>
    </citation>
    <scope>NUCLEOTIDE SEQUENCE [LARGE SCALE GENOMIC DNA]</scope>
    <source>
        <strain evidence="2">CHO K1 cell line</strain>
    </source>
</reference>
<protein>
    <submittedName>
        <fullName evidence="1">Uncharacterized protein</fullName>
    </submittedName>
</protein>
<gene>
    <name evidence="1" type="ORF">I79_014845</name>
</gene>
<accession>G3HV68</accession>
<dbReference type="EMBL" id="JH000761">
    <property type="protein sequence ID" value="EGW11177.1"/>
    <property type="molecule type" value="Genomic_DNA"/>
</dbReference>
<dbReference type="Proteomes" id="UP000001075">
    <property type="component" value="Unassembled WGS sequence"/>
</dbReference>
<proteinExistence type="predicted"/>
<evidence type="ECO:0000313" key="1">
    <source>
        <dbReference type="EMBL" id="EGW11177.1"/>
    </source>
</evidence>
<organism evidence="1 2">
    <name type="scientific">Cricetulus griseus</name>
    <name type="common">Chinese hamster</name>
    <name type="synonym">Cricetulus barabensis griseus</name>
    <dbReference type="NCBI Taxonomy" id="10029"/>
    <lineage>
        <taxon>Eukaryota</taxon>
        <taxon>Metazoa</taxon>
        <taxon>Chordata</taxon>
        <taxon>Craniata</taxon>
        <taxon>Vertebrata</taxon>
        <taxon>Euteleostomi</taxon>
        <taxon>Mammalia</taxon>
        <taxon>Eutheria</taxon>
        <taxon>Euarchontoglires</taxon>
        <taxon>Glires</taxon>
        <taxon>Rodentia</taxon>
        <taxon>Myomorpha</taxon>
        <taxon>Muroidea</taxon>
        <taxon>Cricetidae</taxon>
        <taxon>Cricetinae</taxon>
        <taxon>Cricetulus</taxon>
    </lineage>
</organism>
<name>G3HV68_CRIGR</name>
<dbReference type="InParanoid" id="G3HV68"/>
<evidence type="ECO:0000313" key="2">
    <source>
        <dbReference type="Proteomes" id="UP000001075"/>
    </source>
</evidence>
<dbReference type="AlphaFoldDB" id="G3HV68"/>
<sequence length="77" mass="8970">MAQRLWSLWTDRGSVPSTHIRLLTTMTQIPENLVVFSDLLGRPSTCEHTGANTYMHVINNKSLLKEFQVVLENFYRY</sequence>